<keyword evidence="3" id="KW-1185">Reference proteome</keyword>
<dbReference type="VEuPathDB" id="CryptoDB:Vbra_16032"/>
<dbReference type="EMBL" id="CDMY01000489">
    <property type="protein sequence ID" value="CEM17493.1"/>
    <property type="molecule type" value="Genomic_DNA"/>
</dbReference>
<sequence>MREGRRRCQDNIDGPPLKKCRTSDSCIPGTSAGRQVVCWLHPPVQRQMDWLQLPPLQQPLIPEEQQQPPIDPLEQQEQPPADEDDPPGRNQDHQPQVEQQQAATASSSQKKRKRVGSRLRVEAAALEASAASFCGGVARQGNGGDGGDEGYNLRSKRRRDR</sequence>
<feature type="compositionally biased region" description="Low complexity" evidence="1">
    <location>
        <begin position="55"/>
        <end position="79"/>
    </location>
</feature>
<feature type="compositionally biased region" description="Low complexity" evidence="1">
    <location>
        <begin position="130"/>
        <end position="140"/>
    </location>
</feature>
<dbReference type="AlphaFoldDB" id="A0A0G4FS60"/>
<evidence type="ECO:0000313" key="2">
    <source>
        <dbReference type="EMBL" id="CEM17493.1"/>
    </source>
</evidence>
<evidence type="ECO:0000313" key="3">
    <source>
        <dbReference type="Proteomes" id="UP000041254"/>
    </source>
</evidence>
<protein>
    <submittedName>
        <fullName evidence="2">Uncharacterized protein</fullName>
    </submittedName>
</protein>
<proteinExistence type="predicted"/>
<feature type="region of interest" description="Disordered" evidence="1">
    <location>
        <begin position="130"/>
        <end position="161"/>
    </location>
</feature>
<dbReference type="Proteomes" id="UP000041254">
    <property type="component" value="Unassembled WGS sequence"/>
</dbReference>
<name>A0A0G4FS60_VITBC</name>
<gene>
    <name evidence="2" type="ORF">Vbra_16032</name>
</gene>
<feature type="region of interest" description="Disordered" evidence="1">
    <location>
        <begin position="55"/>
        <end position="118"/>
    </location>
</feature>
<feature type="compositionally biased region" description="Low complexity" evidence="1">
    <location>
        <begin position="99"/>
        <end position="108"/>
    </location>
</feature>
<organism evidence="2 3">
    <name type="scientific">Vitrella brassicaformis (strain CCMP3155)</name>
    <dbReference type="NCBI Taxonomy" id="1169540"/>
    <lineage>
        <taxon>Eukaryota</taxon>
        <taxon>Sar</taxon>
        <taxon>Alveolata</taxon>
        <taxon>Colpodellida</taxon>
        <taxon>Vitrellaceae</taxon>
        <taxon>Vitrella</taxon>
    </lineage>
</organism>
<feature type="region of interest" description="Disordered" evidence="1">
    <location>
        <begin position="1"/>
        <end position="25"/>
    </location>
</feature>
<evidence type="ECO:0000256" key="1">
    <source>
        <dbReference type="SAM" id="MobiDB-lite"/>
    </source>
</evidence>
<feature type="compositionally biased region" description="Basic and acidic residues" evidence="1">
    <location>
        <begin position="1"/>
        <end position="10"/>
    </location>
</feature>
<accession>A0A0G4FS60</accession>
<reference evidence="2 3" key="1">
    <citation type="submission" date="2014-11" db="EMBL/GenBank/DDBJ databases">
        <authorList>
            <person name="Zhu J."/>
            <person name="Qi W."/>
            <person name="Song R."/>
        </authorList>
    </citation>
    <scope>NUCLEOTIDE SEQUENCE [LARGE SCALE GENOMIC DNA]</scope>
</reference>
<dbReference type="InParanoid" id="A0A0G4FS60"/>